<evidence type="ECO:0000313" key="4">
    <source>
        <dbReference type="Proteomes" id="UP000238479"/>
    </source>
</evidence>
<comment type="caution">
    <text evidence="3">The sequence shown here is derived from an EMBL/GenBank/DDBJ whole genome shotgun (WGS) entry which is preliminary data.</text>
</comment>
<name>A0A2P6R5P6_ROSCH</name>
<organism evidence="3 4">
    <name type="scientific">Rosa chinensis</name>
    <name type="common">China rose</name>
    <dbReference type="NCBI Taxonomy" id="74649"/>
    <lineage>
        <taxon>Eukaryota</taxon>
        <taxon>Viridiplantae</taxon>
        <taxon>Streptophyta</taxon>
        <taxon>Embryophyta</taxon>
        <taxon>Tracheophyta</taxon>
        <taxon>Spermatophyta</taxon>
        <taxon>Magnoliopsida</taxon>
        <taxon>eudicotyledons</taxon>
        <taxon>Gunneridae</taxon>
        <taxon>Pentapetalae</taxon>
        <taxon>rosids</taxon>
        <taxon>fabids</taxon>
        <taxon>Rosales</taxon>
        <taxon>Rosaceae</taxon>
        <taxon>Rosoideae</taxon>
        <taxon>Rosoideae incertae sedis</taxon>
        <taxon>Rosa</taxon>
    </lineage>
</organism>
<evidence type="ECO:0000256" key="1">
    <source>
        <dbReference type="SAM" id="MobiDB-lite"/>
    </source>
</evidence>
<feature type="domain" description="PTC1-like winged helix-turn-helix" evidence="2">
    <location>
        <begin position="336"/>
        <end position="415"/>
    </location>
</feature>
<evidence type="ECO:0000313" key="3">
    <source>
        <dbReference type="EMBL" id="PRQ41750.1"/>
    </source>
</evidence>
<reference evidence="3 4" key="1">
    <citation type="journal article" date="2018" name="Nat. Genet.">
        <title>The Rosa genome provides new insights in the design of modern roses.</title>
        <authorList>
            <person name="Bendahmane M."/>
        </authorList>
    </citation>
    <scope>NUCLEOTIDE SEQUENCE [LARGE SCALE GENOMIC DNA]</scope>
    <source>
        <strain evidence="4">cv. Old Blush</strain>
    </source>
</reference>
<proteinExistence type="predicted"/>
<evidence type="ECO:0000259" key="2">
    <source>
        <dbReference type="Pfam" id="PF25874"/>
    </source>
</evidence>
<feature type="region of interest" description="Disordered" evidence="1">
    <location>
        <begin position="1"/>
        <end position="22"/>
    </location>
</feature>
<keyword evidence="4" id="KW-1185">Reference proteome</keyword>
<dbReference type="Pfam" id="PF25874">
    <property type="entry name" value="WHD_plant_repro"/>
    <property type="match status" value="1"/>
</dbReference>
<dbReference type="InterPro" id="IPR059080">
    <property type="entry name" value="WHD_PTC1"/>
</dbReference>
<dbReference type="STRING" id="74649.A0A2P6R5P6"/>
<sequence length="523" mass="59712">MSTQMDQTPDPNSIPTKKRSTRKRLRACSNHSYELTTFCEPGRPISPTGPFRDNIAVFLQQCAELTDFTVQGMNVWFTLLRSRECLVPLFTIEENVNTSKTEFCDHCLSTDWSNHFVSKRKYHMIIPKDDCWTKPLDDSVLEGATHLLHGMIHCDGIGHLLCINGLKGGSKHLCGREIMDLWDRICTNLRTRKITVEDFSKKRSMELRLLHGIAYGRPWFGRWGYRFCHGSFGVAEETYERALDILSSIELEKIIQDFSDMEECEELKRVIHCYKHWSESSLVTIKDLLKFMLTVKAGCPVQRKVRKPKPPTATTLSSLRIKSHLFADVISHNPGRHPARRQKMAADAIVHVLRENEKKGFVNGEMARQDVRDAALLHSRRRGLPIRDIGLLDNVLSKLDNVIIGNHIVCRKLHAMPGIKTGIRKYTVHDLLDGIKSLEPEKELLLPSQALVPDVYSDVLYLYKNVLLGYPESKLVQLATQVVLNTKYFVKEYRFGDKDEQEQCLDIPLPSMTDSANPAESGI</sequence>
<feature type="compositionally biased region" description="Polar residues" evidence="1">
    <location>
        <begin position="1"/>
        <end position="15"/>
    </location>
</feature>
<dbReference type="Proteomes" id="UP000238479">
    <property type="component" value="Chromosome 3"/>
</dbReference>
<dbReference type="PANTHER" id="PTHR46201:SF9">
    <property type="entry name" value="PHD FINGER PROTEIN MALE MEIOCYTE DEATH 1"/>
    <property type="match status" value="1"/>
</dbReference>
<dbReference type="EMBL" id="PDCK01000041">
    <property type="protein sequence ID" value="PRQ41750.1"/>
    <property type="molecule type" value="Genomic_DNA"/>
</dbReference>
<protein>
    <recommendedName>
        <fullName evidence="2">PTC1-like winged helix-turn-helix domain-containing protein</fullName>
    </recommendedName>
</protein>
<dbReference type="Gramene" id="PRQ41750">
    <property type="protein sequence ID" value="PRQ41750"/>
    <property type="gene ID" value="RchiOBHm_Chr3g0450161"/>
</dbReference>
<dbReference type="AlphaFoldDB" id="A0A2P6R5P6"/>
<accession>A0A2P6R5P6</accession>
<dbReference type="OrthoDB" id="436852at2759"/>
<gene>
    <name evidence="3" type="ORF">RchiOBHm_Chr3g0450161</name>
</gene>
<dbReference type="PANTHER" id="PTHR46201">
    <property type="entry name" value="PHD FINGER PROTEIN MALE MEIOCYTE DEATH 1-RELATED"/>
    <property type="match status" value="1"/>
</dbReference>